<dbReference type="EMBL" id="AP019798">
    <property type="protein sequence ID" value="BBL89002.1"/>
    <property type="molecule type" value="Genomic_DNA"/>
</dbReference>
<organism evidence="1 2">
    <name type="scientific">Vibrio rotiferianus</name>
    <dbReference type="NCBI Taxonomy" id="190895"/>
    <lineage>
        <taxon>Bacteria</taxon>
        <taxon>Pseudomonadati</taxon>
        <taxon>Pseudomonadota</taxon>
        <taxon>Gammaproteobacteria</taxon>
        <taxon>Vibrionales</taxon>
        <taxon>Vibrionaceae</taxon>
        <taxon>Vibrio</taxon>
    </lineage>
</organism>
<dbReference type="GO" id="GO:0052689">
    <property type="term" value="F:carboxylic ester hydrolase activity"/>
    <property type="evidence" value="ECO:0007669"/>
    <property type="project" value="TreeGrafter"/>
</dbReference>
<dbReference type="Gene3D" id="3.40.50.1820">
    <property type="entry name" value="alpha/beta hydrolase"/>
    <property type="match status" value="1"/>
</dbReference>
<gene>
    <name evidence="1" type="ORF">VroAM7_16550</name>
</gene>
<sequence>MKRVKYDFPEEGESKATILLIHGTAPIYFDGKIPACSTNYKLGSMPTYEMLANELTKRTFSTLRYLRDGVYQDEVRWDEYIDVDHYQIVTQLQTIVSEMPSDKPKILFAFSGGSIHVSKLDLSDVAGVVIVGGLSTNRFHNAAMNVSNKEEWQDFQKEVESFKTLSEPEIDKINKPNGDGPLKRFWQEIMLNDNWTYFQKYVHIPMLILHGSDDVEVNRSQARLWKELLPFHNIKSVEINGGDHFLNTSYESGASIISREIGSWVAENGIV</sequence>
<protein>
    <submittedName>
        <fullName evidence="1">Uncharacterized protein</fullName>
    </submittedName>
</protein>
<dbReference type="RefSeq" id="WP_138942017.1">
    <property type="nucleotide sequence ID" value="NZ_AP019798.1"/>
</dbReference>
<dbReference type="InterPro" id="IPR029058">
    <property type="entry name" value="AB_hydrolase_fold"/>
</dbReference>
<dbReference type="PANTHER" id="PTHR43265">
    <property type="entry name" value="ESTERASE ESTD"/>
    <property type="match status" value="1"/>
</dbReference>
<reference evidence="2" key="1">
    <citation type="submission" date="2019-07" db="EMBL/GenBank/DDBJ databases">
        <title>Complete Genome Sequences of Vibrion rotiferianus strain AM7.</title>
        <authorList>
            <person name="Miyazaki K."/>
            <person name="Wiseschart A."/>
            <person name="Pootanakit K."/>
            <person name="Ishimori K."/>
            <person name="Kitahara K."/>
        </authorList>
    </citation>
    <scope>NUCLEOTIDE SEQUENCE [LARGE SCALE GENOMIC DNA]</scope>
    <source>
        <strain evidence="2">AM7</strain>
    </source>
</reference>
<dbReference type="Proteomes" id="UP000315115">
    <property type="component" value="Chromosome 1"/>
</dbReference>
<dbReference type="AlphaFoldDB" id="A0A510I5I2"/>
<accession>A0A510I5I2</accession>
<name>A0A510I5I2_9VIBR</name>
<evidence type="ECO:0000313" key="1">
    <source>
        <dbReference type="EMBL" id="BBL89002.1"/>
    </source>
</evidence>
<dbReference type="SUPFAM" id="SSF53474">
    <property type="entry name" value="alpha/beta-Hydrolases"/>
    <property type="match status" value="1"/>
</dbReference>
<proteinExistence type="predicted"/>
<dbReference type="InterPro" id="IPR053145">
    <property type="entry name" value="AB_hydrolase_Est10"/>
</dbReference>
<dbReference type="PANTHER" id="PTHR43265:SF1">
    <property type="entry name" value="ESTERASE ESTD"/>
    <property type="match status" value="1"/>
</dbReference>
<evidence type="ECO:0000313" key="2">
    <source>
        <dbReference type="Proteomes" id="UP000315115"/>
    </source>
</evidence>